<reference evidence="1 2" key="1">
    <citation type="submission" date="2019-03" db="EMBL/GenBank/DDBJ databases">
        <title>Genomic Encyclopedia of Type Strains, Phase III (KMG-III): the genomes of soil and plant-associated and newly described type strains.</title>
        <authorList>
            <person name="Whitman W."/>
        </authorList>
    </citation>
    <scope>NUCLEOTIDE SEQUENCE [LARGE SCALE GENOMIC DNA]</scope>
    <source>
        <strain evidence="1 2">CECT 5797</strain>
    </source>
</reference>
<protein>
    <submittedName>
        <fullName evidence="1">Uncharacterized protein</fullName>
    </submittedName>
</protein>
<proteinExistence type="predicted"/>
<dbReference type="Gene3D" id="3.40.50.720">
    <property type="entry name" value="NAD(P)-binding Rossmann-like Domain"/>
    <property type="match status" value="1"/>
</dbReference>
<name>A0A4R6ZWE9_9GAMM</name>
<dbReference type="AlphaFoldDB" id="A0A4R6ZWE9"/>
<sequence length="38" mass="4206">MVIKSTVPVGFIQGACERIGIWNLLYSPEFLREGRGAP</sequence>
<evidence type="ECO:0000313" key="1">
    <source>
        <dbReference type="EMBL" id="TDR57261.1"/>
    </source>
</evidence>
<accession>A0A4R6ZWE9</accession>
<dbReference type="Proteomes" id="UP000295212">
    <property type="component" value="Unassembled WGS sequence"/>
</dbReference>
<dbReference type="EMBL" id="SNZJ01000001">
    <property type="protein sequence ID" value="TDR57261.1"/>
    <property type="molecule type" value="Genomic_DNA"/>
</dbReference>
<organism evidence="1 2">
    <name type="scientific">Halomonas ventosae</name>
    <dbReference type="NCBI Taxonomy" id="229007"/>
    <lineage>
        <taxon>Bacteria</taxon>
        <taxon>Pseudomonadati</taxon>
        <taxon>Pseudomonadota</taxon>
        <taxon>Gammaproteobacteria</taxon>
        <taxon>Oceanospirillales</taxon>
        <taxon>Halomonadaceae</taxon>
        <taxon>Halomonas</taxon>
    </lineage>
</organism>
<evidence type="ECO:0000313" key="2">
    <source>
        <dbReference type="Proteomes" id="UP000295212"/>
    </source>
</evidence>
<gene>
    <name evidence="1" type="ORF">DFP85_10176</name>
</gene>
<comment type="caution">
    <text evidence="1">The sequence shown here is derived from an EMBL/GenBank/DDBJ whole genome shotgun (WGS) entry which is preliminary data.</text>
</comment>